<proteinExistence type="predicted"/>
<sequence length="143" mass="16081">MQTTEDVSVRIQTASRNVRWHQTVSPSGRKPVSRPIVSGRCDIYRHCRAGQRRRLAVPGNAGNFNLFREPAASPRTFSCLCYRPLVSVDHGPREISLYIWAPIDIKISRYHRPLWNLPAASVKIAGAFRGAAVTHDPYISSSR</sequence>
<reference evidence="1 2" key="1">
    <citation type="journal article" date="2023" name="Sci. Data">
        <title>Genome assembly of the Korean intertidal mud-creeper Batillaria attramentaria.</title>
        <authorList>
            <person name="Patra A.K."/>
            <person name="Ho P.T."/>
            <person name="Jun S."/>
            <person name="Lee S.J."/>
            <person name="Kim Y."/>
            <person name="Won Y.J."/>
        </authorList>
    </citation>
    <scope>NUCLEOTIDE SEQUENCE [LARGE SCALE GENOMIC DNA]</scope>
    <source>
        <strain evidence="1">Wonlab-2016</strain>
    </source>
</reference>
<evidence type="ECO:0000313" key="1">
    <source>
        <dbReference type="EMBL" id="KAK7498171.1"/>
    </source>
</evidence>
<organism evidence="1 2">
    <name type="scientific">Batillaria attramentaria</name>
    <dbReference type="NCBI Taxonomy" id="370345"/>
    <lineage>
        <taxon>Eukaryota</taxon>
        <taxon>Metazoa</taxon>
        <taxon>Spiralia</taxon>
        <taxon>Lophotrochozoa</taxon>
        <taxon>Mollusca</taxon>
        <taxon>Gastropoda</taxon>
        <taxon>Caenogastropoda</taxon>
        <taxon>Sorbeoconcha</taxon>
        <taxon>Cerithioidea</taxon>
        <taxon>Batillariidae</taxon>
        <taxon>Batillaria</taxon>
    </lineage>
</organism>
<gene>
    <name evidence="1" type="ORF">BaRGS_00010431</name>
</gene>
<protein>
    <submittedName>
        <fullName evidence="1">Uncharacterized protein</fullName>
    </submittedName>
</protein>
<evidence type="ECO:0000313" key="2">
    <source>
        <dbReference type="Proteomes" id="UP001519460"/>
    </source>
</evidence>
<name>A0ABD0LFN5_9CAEN</name>
<dbReference type="EMBL" id="JACVVK020000052">
    <property type="protein sequence ID" value="KAK7498171.1"/>
    <property type="molecule type" value="Genomic_DNA"/>
</dbReference>
<accession>A0ABD0LFN5</accession>
<dbReference type="AlphaFoldDB" id="A0ABD0LFN5"/>
<keyword evidence="2" id="KW-1185">Reference proteome</keyword>
<dbReference type="Proteomes" id="UP001519460">
    <property type="component" value="Unassembled WGS sequence"/>
</dbReference>
<comment type="caution">
    <text evidence="1">The sequence shown here is derived from an EMBL/GenBank/DDBJ whole genome shotgun (WGS) entry which is preliminary data.</text>
</comment>